<keyword evidence="2" id="KW-1185">Reference proteome</keyword>
<accession>A0AAU9MJF4</accession>
<dbReference type="Proteomes" id="UP001157418">
    <property type="component" value="Unassembled WGS sequence"/>
</dbReference>
<name>A0AAU9MJF4_9ASTR</name>
<evidence type="ECO:0000313" key="2">
    <source>
        <dbReference type="Proteomes" id="UP001157418"/>
    </source>
</evidence>
<dbReference type="AlphaFoldDB" id="A0AAU9MJF4"/>
<dbReference type="EMBL" id="CAKMRJ010002223">
    <property type="protein sequence ID" value="CAH1425912.1"/>
    <property type="molecule type" value="Genomic_DNA"/>
</dbReference>
<evidence type="ECO:0000313" key="1">
    <source>
        <dbReference type="EMBL" id="CAH1425912.1"/>
    </source>
</evidence>
<gene>
    <name evidence="1" type="ORF">LVIROSA_LOCUS13027</name>
</gene>
<organism evidence="1 2">
    <name type="scientific">Lactuca virosa</name>
    <dbReference type="NCBI Taxonomy" id="75947"/>
    <lineage>
        <taxon>Eukaryota</taxon>
        <taxon>Viridiplantae</taxon>
        <taxon>Streptophyta</taxon>
        <taxon>Embryophyta</taxon>
        <taxon>Tracheophyta</taxon>
        <taxon>Spermatophyta</taxon>
        <taxon>Magnoliopsida</taxon>
        <taxon>eudicotyledons</taxon>
        <taxon>Gunneridae</taxon>
        <taxon>Pentapetalae</taxon>
        <taxon>asterids</taxon>
        <taxon>campanulids</taxon>
        <taxon>Asterales</taxon>
        <taxon>Asteraceae</taxon>
        <taxon>Cichorioideae</taxon>
        <taxon>Cichorieae</taxon>
        <taxon>Lactucinae</taxon>
        <taxon>Lactuca</taxon>
    </lineage>
</organism>
<protein>
    <submittedName>
        <fullName evidence="1">Uncharacterized protein</fullName>
    </submittedName>
</protein>
<comment type="caution">
    <text evidence="1">The sequence shown here is derived from an EMBL/GenBank/DDBJ whole genome shotgun (WGS) entry which is preliminary data.</text>
</comment>
<reference evidence="1 2" key="1">
    <citation type="submission" date="2022-01" db="EMBL/GenBank/DDBJ databases">
        <authorList>
            <person name="Xiong W."/>
            <person name="Schranz E."/>
        </authorList>
    </citation>
    <scope>NUCLEOTIDE SEQUENCE [LARGE SCALE GENOMIC DNA]</scope>
</reference>
<proteinExistence type="predicted"/>
<sequence length="100" mass="11663">MVRRFEQPPRPRCCIEPASEGDLPTRFPFFILPLASVRPIRTKSSLMTGSRTGQRHPGRFNVLLRQLQILLHFVDHHPPSRRRVDAEMIKRQLINPVNMV</sequence>